<keyword evidence="2" id="KW-1003">Cell membrane</keyword>
<dbReference type="KEGG" id="tol:TOL_0282"/>
<dbReference type="PATRIC" id="fig|1298593.3.peg.278"/>
<keyword evidence="4" id="KW-0812">Transmembrane</keyword>
<sequence length="396" mass="44871">MVYRTTVMGKFHDTIPGILGTLPSYHLGSISLQKEVELRRDMLDSTKLKAVIKDKTNSQTHIFIIGESATRNHMGIYGYERDTTPRLSSLKNELVILDNVISSHVQTQASLRVALTAATGVDGDDYRESPSIIDIANIAGYKTFWISNQQPQRATIASISHQANVTHYISNDFNGVEVRRFDEYMLDSIKNAIEDPAPFKSIFIHMMGSHASYENRYPEAFDQFKDQQATGYKAVLDDREVDAINAYDNSILYSDYFVSKVISLLKQGNSESRRTLTYFSDHGEEVFQAADIKGHTPDNLTKNMLEIPFIVWASDRDSDDIAILNKNSHRPFMLDGLFSYALTMLNISSDMLSVERSPASNDFKAPLKRKVYKFTYEEAFPNNGQNIQRKLLESNI</sequence>
<organism evidence="8 9">
    <name type="scientific">Thalassolituus oleivorans MIL-1</name>
    <dbReference type="NCBI Taxonomy" id="1298593"/>
    <lineage>
        <taxon>Bacteria</taxon>
        <taxon>Pseudomonadati</taxon>
        <taxon>Pseudomonadota</taxon>
        <taxon>Gammaproteobacteria</taxon>
        <taxon>Oceanospirillales</taxon>
        <taxon>Oceanospirillaceae</taxon>
        <taxon>Thalassolituus</taxon>
    </lineage>
</organism>
<dbReference type="AlphaFoldDB" id="M5DLP8"/>
<dbReference type="Proteomes" id="UP000011866">
    <property type="component" value="Chromosome"/>
</dbReference>
<dbReference type="Gene3D" id="3.40.720.10">
    <property type="entry name" value="Alkaline Phosphatase, subunit A"/>
    <property type="match status" value="1"/>
</dbReference>
<evidence type="ECO:0000256" key="3">
    <source>
        <dbReference type="ARBA" id="ARBA00022679"/>
    </source>
</evidence>
<dbReference type="GO" id="GO:0009244">
    <property type="term" value="P:lipopolysaccharide core region biosynthetic process"/>
    <property type="evidence" value="ECO:0007669"/>
    <property type="project" value="TreeGrafter"/>
</dbReference>
<proteinExistence type="predicted"/>
<dbReference type="CDD" id="cd16017">
    <property type="entry name" value="LptA"/>
    <property type="match status" value="1"/>
</dbReference>
<dbReference type="HOGENOM" id="CLU_018534_4_0_6"/>
<gene>
    <name evidence="8" type="ORF">TOL_0282</name>
</gene>
<keyword evidence="6" id="KW-0472">Membrane</keyword>
<evidence type="ECO:0000256" key="1">
    <source>
        <dbReference type="ARBA" id="ARBA00004651"/>
    </source>
</evidence>
<accession>M5DLP8</accession>
<dbReference type="GO" id="GO:0005886">
    <property type="term" value="C:plasma membrane"/>
    <property type="evidence" value="ECO:0007669"/>
    <property type="project" value="UniProtKB-SubCell"/>
</dbReference>
<dbReference type="InterPro" id="IPR040423">
    <property type="entry name" value="PEA_transferase"/>
</dbReference>
<dbReference type="PANTHER" id="PTHR30443">
    <property type="entry name" value="INNER MEMBRANE PROTEIN"/>
    <property type="match status" value="1"/>
</dbReference>
<name>M5DLP8_9GAMM</name>
<dbReference type="EMBL" id="HF680312">
    <property type="protein sequence ID" value="CCU70730.1"/>
    <property type="molecule type" value="Genomic_DNA"/>
</dbReference>
<comment type="subcellular location">
    <subcellularLocation>
        <location evidence="1">Cell membrane</location>
        <topology evidence="1">Multi-pass membrane protein</topology>
    </subcellularLocation>
</comment>
<dbReference type="SUPFAM" id="SSF53649">
    <property type="entry name" value="Alkaline phosphatase-like"/>
    <property type="match status" value="1"/>
</dbReference>
<dbReference type="InterPro" id="IPR058130">
    <property type="entry name" value="PEA_transf_C"/>
</dbReference>
<evidence type="ECO:0000256" key="5">
    <source>
        <dbReference type="ARBA" id="ARBA00022989"/>
    </source>
</evidence>
<dbReference type="STRING" id="187493.CN03_01955"/>
<dbReference type="Pfam" id="PF00884">
    <property type="entry name" value="Sulfatase"/>
    <property type="match status" value="1"/>
</dbReference>
<reference evidence="8 9" key="1">
    <citation type="journal article" date="2013" name="Genome Announc.">
        <title>Genome Sequence of Thalassolituus oleivorans MIL-1 (DSM 14913T).</title>
        <authorList>
            <person name="Golyshin P.N."/>
            <person name="Werner J."/>
            <person name="Chernikova T.N."/>
            <person name="Tran H."/>
            <person name="Ferrer M."/>
            <person name="Yakimov M.M."/>
            <person name="Teeling H."/>
            <person name="Golyshina O.V."/>
        </authorList>
    </citation>
    <scope>NUCLEOTIDE SEQUENCE [LARGE SCALE GENOMIC DNA]</scope>
    <source>
        <strain evidence="8 9">MIL-1</strain>
    </source>
</reference>
<keyword evidence="3" id="KW-0808">Transferase</keyword>
<dbReference type="GO" id="GO:0016776">
    <property type="term" value="F:phosphotransferase activity, phosphate group as acceptor"/>
    <property type="evidence" value="ECO:0007669"/>
    <property type="project" value="TreeGrafter"/>
</dbReference>
<keyword evidence="5" id="KW-1133">Transmembrane helix</keyword>
<protein>
    <recommendedName>
        <fullName evidence="7">Sulfatase N-terminal domain-containing protein</fullName>
    </recommendedName>
</protein>
<evidence type="ECO:0000256" key="2">
    <source>
        <dbReference type="ARBA" id="ARBA00022475"/>
    </source>
</evidence>
<dbReference type="PANTHER" id="PTHR30443:SF2">
    <property type="entry name" value="PHOSPHOETHANOLAMINE TRANSFERASE EPTC"/>
    <property type="match status" value="1"/>
</dbReference>
<evidence type="ECO:0000259" key="7">
    <source>
        <dbReference type="Pfam" id="PF00884"/>
    </source>
</evidence>
<dbReference type="InterPro" id="IPR017850">
    <property type="entry name" value="Alkaline_phosphatase_core_sf"/>
</dbReference>
<dbReference type="InterPro" id="IPR000917">
    <property type="entry name" value="Sulfatase_N"/>
</dbReference>
<feature type="domain" description="Sulfatase N-terminal" evidence="7">
    <location>
        <begin position="60"/>
        <end position="326"/>
    </location>
</feature>
<evidence type="ECO:0000256" key="6">
    <source>
        <dbReference type="ARBA" id="ARBA00023136"/>
    </source>
</evidence>
<evidence type="ECO:0000256" key="4">
    <source>
        <dbReference type="ARBA" id="ARBA00022692"/>
    </source>
</evidence>
<dbReference type="eggNOG" id="COG2194">
    <property type="taxonomic scope" value="Bacteria"/>
</dbReference>
<evidence type="ECO:0000313" key="8">
    <source>
        <dbReference type="EMBL" id="CCU70730.1"/>
    </source>
</evidence>
<keyword evidence="9" id="KW-1185">Reference proteome</keyword>
<evidence type="ECO:0000313" key="9">
    <source>
        <dbReference type="Proteomes" id="UP000011866"/>
    </source>
</evidence>